<proteinExistence type="predicted"/>
<name>A0A917CWD1_9NOCA</name>
<feature type="region of interest" description="Disordered" evidence="1">
    <location>
        <begin position="277"/>
        <end position="307"/>
    </location>
</feature>
<dbReference type="AlphaFoldDB" id="A0A917CWD1"/>
<dbReference type="Proteomes" id="UP000654257">
    <property type="component" value="Unassembled WGS sequence"/>
</dbReference>
<accession>A0A917CWD1</accession>
<organism evidence="2 3">
    <name type="scientific">Rhodococcoides trifolii</name>
    <dbReference type="NCBI Taxonomy" id="908250"/>
    <lineage>
        <taxon>Bacteria</taxon>
        <taxon>Bacillati</taxon>
        <taxon>Actinomycetota</taxon>
        <taxon>Actinomycetes</taxon>
        <taxon>Mycobacteriales</taxon>
        <taxon>Nocardiaceae</taxon>
        <taxon>Rhodococcoides</taxon>
    </lineage>
</organism>
<evidence type="ECO:0000313" key="3">
    <source>
        <dbReference type="Proteomes" id="UP000654257"/>
    </source>
</evidence>
<keyword evidence="3" id="KW-1185">Reference proteome</keyword>
<protein>
    <submittedName>
        <fullName evidence="2">Uncharacterized protein</fullName>
    </submittedName>
</protein>
<sequence length="323" mass="33384">MITSGGWTRTVVAGWQPEAAIAGSRAAIDTADELDVEAGSAATSLADLGARGAWVGEAYDAASSCVERVRRNASTSALAMRAVGRAIQIGADSVSRSRSAVLSAVSTAEADGCAVCDDWSVRAVGGQPKRAAIHAESIGSRLAELHRADRQAADAVVRALEPLSQSVGARNFLPLVIGVGLLVEMAVDALIAAGVVSLGALLFALVDQFGEGAWETIEDAIPDQFFADAGPVDQGSVEGVLDANSQPGRNSPNRQVGTDQDVKDLYETLAREGRSMDANRYPGVGVELPDGTQVRMRDSSTSGGATLDIKFPDGSKVVKVHVG</sequence>
<evidence type="ECO:0000313" key="2">
    <source>
        <dbReference type="EMBL" id="GGF98858.1"/>
    </source>
</evidence>
<gene>
    <name evidence="2" type="ORF">GCM10007304_11000</name>
</gene>
<dbReference type="EMBL" id="BMCU01000001">
    <property type="protein sequence ID" value="GGF98858.1"/>
    <property type="molecule type" value="Genomic_DNA"/>
</dbReference>
<comment type="caution">
    <text evidence="2">The sequence shown here is derived from an EMBL/GenBank/DDBJ whole genome shotgun (WGS) entry which is preliminary data.</text>
</comment>
<reference evidence="2" key="1">
    <citation type="journal article" date="2014" name="Int. J. Syst. Evol. Microbiol.">
        <title>Complete genome sequence of Corynebacterium casei LMG S-19264T (=DSM 44701T), isolated from a smear-ripened cheese.</title>
        <authorList>
            <consortium name="US DOE Joint Genome Institute (JGI-PGF)"/>
            <person name="Walter F."/>
            <person name="Albersmeier A."/>
            <person name="Kalinowski J."/>
            <person name="Ruckert C."/>
        </authorList>
    </citation>
    <scope>NUCLEOTIDE SEQUENCE</scope>
    <source>
        <strain evidence="2">CCM 7905</strain>
    </source>
</reference>
<reference evidence="2" key="2">
    <citation type="submission" date="2020-09" db="EMBL/GenBank/DDBJ databases">
        <authorList>
            <person name="Sun Q."/>
            <person name="Sedlacek I."/>
        </authorList>
    </citation>
    <scope>NUCLEOTIDE SEQUENCE</scope>
    <source>
        <strain evidence="2">CCM 7905</strain>
    </source>
</reference>
<evidence type="ECO:0000256" key="1">
    <source>
        <dbReference type="SAM" id="MobiDB-lite"/>
    </source>
</evidence>